<organism evidence="1 2">
    <name type="scientific">Diphasiastrum complanatum</name>
    <name type="common">Issler's clubmoss</name>
    <name type="synonym">Lycopodium complanatum</name>
    <dbReference type="NCBI Taxonomy" id="34168"/>
    <lineage>
        <taxon>Eukaryota</taxon>
        <taxon>Viridiplantae</taxon>
        <taxon>Streptophyta</taxon>
        <taxon>Embryophyta</taxon>
        <taxon>Tracheophyta</taxon>
        <taxon>Lycopodiopsida</taxon>
        <taxon>Lycopodiales</taxon>
        <taxon>Lycopodiaceae</taxon>
        <taxon>Lycopodioideae</taxon>
        <taxon>Diphasiastrum</taxon>
    </lineage>
</organism>
<proteinExistence type="predicted"/>
<gene>
    <name evidence="1" type="ORF">O6H91_16G076700</name>
</gene>
<sequence>MGLFLLPLQFSTRSAVARLSFLRSLHSLHALCPSRRAAAVAMATNANYSDPVPQGKEVVEGCQLEHGELHNGSIKIHFVECGEPTGELVLMLHGFPNFWYVWKNQFKFLSDLGYHVIAPDLRGFNASSKPRGIANYSRASMISDVVLLIDHFGRGKPALVVGHDWGGALAWALSEDMPTRLSKLVVVNSPHPARLSNSLRSNYRQMLRSWYIFFFQLPFVPELWIKFNSYQVLRNICRNGYRRSLCEEDIQRHLEAYSDPEAVHASLNLYRAGFSNYWSSPYSGTKITIPVTVIWGEPDKFLLSELAEPPKELVSKASVLWVPEASHWPMWDMPDLFNSLLQQSLIDN</sequence>
<accession>A0ACC2BDQ4</accession>
<reference evidence="2" key="1">
    <citation type="journal article" date="2024" name="Proc. Natl. Acad. Sci. U.S.A.">
        <title>Extraordinary preservation of gene collinearity over three hundred million years revealed in homosporous lycophytes.</title>
        <authorList>
            <person name="Li C."/>
            <person name="Wickell D."/>
            <person name="Kuo L.Y."/>
            <person name="Chen X."/>
            <person name="Nie B."/>
            <person name="Liao X."/>
            <person name="Peng D."/>
            <person name="Ji J."/>
            <person name="Jenkins J."/>
            <person name="Williams M."/>
            <person name="Shu S."/>
            <person name="Plott C."/>
            <person name="Barry K."/>
            <person name="Rajasekar S."/>
            <person name="Grimwood J."/>
            <person name="Han X."/>
            <person name="Sun S."/>
            <person name="Hou Z."/>
            <person name="He W."/>
            <person name="Dai G."/>
            <person name="Sun C."/>
            <person name="Schmutz J."/>
            <person name="Leebens-Mack J.H."/>
            <person name="Li F.W."/>
            <person name="Wang L."/>
        </authorList>
    </citation>
    <scope>NUCLEOTIDE SEQUENCE [LARGE SCALE GENOMIC DNA]</scope>
    <source>
        <strain evidence="2">cv. PW_Plant_1</strain>
    </source>
</reference>
<evidence type="ECO:0000313" key="1">
    <source>
        <dbReference type="EMBL" id="KAJ7527936.1"/>
    </source>
</evidence>
<keyword evidence="2" id="KW-1185">Reference proteome</keyword>
<protein>
    <submittedName>
        <fullName evidence="1">Uncharacterized protein</fullName>
    </submittedName>
</protein>
<name>A0ACC2BDQ4_DIPCM</name>
<comment type="caution">
    <text evidence="1">The sequence shown here is derived from an EMBL/GenBank/DDBJ whole genome shotgun (WGS) entry which is preliminary data.</text>
</comment>
<evidence type="ECO:0000313" key="2">
    <source>
        <dbReference type="Proteomes" id="UP001162992"/>
    </source>
</evidence>
<dbReference type="Proteomes" id="UP001162992">
    <property type="component" value="Chromosome 16"/>
</dbReference>
<dbReference type="EMBL" id="CM055107">
    <property type="protein sequence ID" value="KAJ7527936.1"/>
    <property type="molecule type" value="Genomic_DNA"/>
</dbReference>